<dbReference type="STRING" id="68223.GCA_002028425_05925"/>
<dbReference type="OrthoDB" id="4334533at2"/>
<accession>A0A0F4J1S1</accession>
<dbReference type="EMBL" id="JZWV01000751">
    <property type="protein sequence ID" value="KJY28230.1"/>
    <property type="molecule type" value="Genomic_DNA"/>
</dbReference>
<evidence type="ECO:0000313" key="2">
    <source>
        <dbReference type="EMBL" id="KJY28230.1"/>
    </source>
</evidence>
<keyword evidence="3" id="KW-1185">Reference proteome</keyword>
<protein>
    <submittedName>
        <fullName evidence="2">Uncharacterized protein</fullName>
    </submittedName>
</protein>
<evidence type="ECO:0000313" key="3">
    <source>
        <dbReference type="Proteomes" id="UP000033551"/>
    </source>
</evidence>
<reference evidence="2 3" key="1">
    <citation type="submission" date="2015-02" db="EMBL/GenBank/DDBJ databases">
        <authorList>
            <person name="Ju K.-S."/>
            <person name="Doroghazi J.R."/>
            <person name="Metcalf W."/>
        </authorList>
    </citation>
    <scope>NUCLEOTIDE SEQUENCE [LARGE SCALE GENOMIC DNA]</scope>
    <source>
        <strain evidence="2 3">NRRL ISP-5550</strain>
    </source>
</reference>
<dbReference type="Proteomes" id="UP000033551">
    <property type="component" value="Unassembled WGS sequence"/>
</dbReference>
<evidence type="ECO:0000256" key="1">
    <source>
        <dbReference type="SAM" id="MobiDB-lite"/>
    </source>
</evidence>
<dbReference type="PATRIC" id="fig|68223.7.peg.1279"/>
<sequence length="76" mass="8855">MGDRQHGEGQDRGRAPEKGEGRRIRGRSPSPEQLRTGGRPRTPDEITHERGREDATMRDVMRDLREEDLDDMRDDR</sequence>
<dbReference type="AlphaFoldDB" id="A0A0F4J1S1"/>
<feature type="compositionally biased region" description="Basic and acidic residues" evidence="1">
    <location>
        <begin position="1"/>
        <end position="23"/>
    </location>
</feature>
<comment type="caution">
    <text evidence="2">The sequence shown here is derived from an EMBL/GenBank/DDBJ whole genome shotgun (WGS) entry which is preliminary data.</text>
</comment>
<dbReference type="RefSeq" id="WP_045950002.1">
    <property type="nucleotide sequence ID" value="NZ_JZWV01000751.1"/>
</dbReference>
<name>A0A0F4J1S1_9ACTN</name>
<feature type="compositionally biased region" description="Basic and acidic residues" evidence="1">
    <location>
        <begin position="41"/>
        <end position="65"/>
    </location>
</feature>
<proteinExistence type="predicted"/>
<organism evidence="2 3">
    <name type="scientific">Streptomyces katrae</name>
    <dbReference type="NCBI Taxonomy" id="68223"/>
    <lineage>
        <taxon>Bacteria</taxon>
        <taxon>Bacillati</taxon>
        <taxon>Actinomycetota</taxon>
        <taxon>Actinomycetes</taxon>
        <taxon>Kitasatosporales</taxon>
        <taxon>Streptomycetaceae</taxon>
        <taxon>Streptomyces</taxon>
    </lineage>
</organism>
<feature type="compositionally biased region" description="Acidic residues" evidence="1">
    <location>
        <begin position="66"/>
        <end position="76"/>
    </location>
</feature>
<feature type="region of interest" description="Disordered" evidence="1">
    <location>
        <begin position="1"/>
        <end position="76"/>
    </location>
</feature>
<gene>
    <name evidence="2" type="ORF">VR44_25870</name>
</gene>